<feature type="compositionally biased region" description="Polar residues" evidence="9">
    <location>
        <begin position="88"/>
        <end position="101"/>
    </location>
</feature>
<feature type="coiled-coil region" evidence="8">
    <location>
        <begin position="322"/>
        <end position="352"/>
    </location>
</feature>
<dbReference type="GO" id="GO:1905349">
    <property type="term" value="P:ciliary transition zone assembly"/>
    <property type="evidence" value="ECO:0007669"/>
    <property type="project" value="TreeGrafter"/>
</dbReference>
<evidence type="ECO:0000256" key="5">
    <source>
        <dbReference type="ARBA" id="ARBA00023054"/>
    </source>
</evidence>
<dbReference type="EnsemblMetazoa" id="AFAF000993-RA">
    <property type="protein sequence ID" value="AFAF000993-PA"/>
    <property type="gene ID" value="AFAF000993"/>
</dbReference>
<dbReference type="PANTHER" id="PTHR18879:SF20">
    <property type="entry name" value="CENTROSOMAL PROTEIN OF 290 KDA"/>
    <property type="match status" value="1"/>
</dbReference>
<reference evidence="10" key="2">
    <citation type="submission" date="2020-05" db="UniProtKB">
        <authorList>
            <consortium name="EnsemblMetazoa"/>
        </authorList>
    </citation>
    <scope>IDENTIFICATION</scope>
    <source>
        <strain evidence="10">FAR1</strain>
    </source>
</reference>
<feature type="coiled-coil region" evidence="8">
    <location>
        <begin position="202"/>
        <end position="247"/>
    </location>
</feature>
<evidence type="ECO:0000256" key="1">
    <source>
        <dbReference type="ARBA" id="ARBA00004120"/>
    </source>
</evidence>
<evidence type="ECO:0000313" key="10">
    <source>
        <dbReference type="EnsemblMetazoa" id="AFAF000993-PA"/>
    </source>
</evidence>
<dbReference type="GO" id="GO:0034451">
    <property type="term" value="C:centriolar satellite"/>
    <property type="evidence" value="ECO:0007669"/>
    <property type="project" value="TreeGrafter"/>
</dbReference>
<evidence type="ECO:0000256" key="3">
    <source>
        <dbReference type="ARBA" id="ARBA00022490"/>
    </source>
</evidence>
<sequence>MEENENLREGMHEILEKLREYDAMSDQLTIDKATLEKLLKALSTRTLAGWHSGIRMQGDLLAAQGRDLLLKERLNIADPDASGRKSKSIQSTESVNDSGNVCNEDDNSESIDRLEPEQMDFSEQVLLKAVEIDRLTEKLEELRMENERLLALQDELQVTQKLYNELLHITNASDNEKDRLLVTTVDRLKDIESGVCTLQRKVDFLKADNDNLHNSLRQIKSEHLNLLHDLRLELARKSGELKQTEMDTNVVKGESLDSLESDQIEQLEKELVRMRYEATNIYNIFLKNIREVDKDHLLEVDYSTLEKFGIVDANLTIDFITKEEYRRMKDRLDELERELKREVVKNGHLEELLKVSNDQIRSQQSLITKYSEEEVSLRHLVVDLQSESNEKYLLARAHKELDMVREQEENLKLEHNKMKQKLLQKMEELDNLKQRYESQEQEIIARQKDNMLKIRYIL</sequence>
<accession>A0A182Q143</accession>
<dbReference type="InterPro" id="IPR026201">
    <property type="entry name" value="Cep290"/>
</dbReference>
<keyword evidence="7" id="KW-0966">Cell projection</keyword>
<evidence type="ECO:0000256" key="8">
    <source>
        <dbReference type="SAM" id="Coils"/>
    </source>
</evidence>
<evidence type="ECO:0000256" key="4">
    <source>
        <dbReference type="ARBA" id="ARBA00022794"/>
    </source>
</evidence>
<dbReference type="GO" id="GO:0035869">
    <property type="term" value="C:ciliary transition zone"/>
    <property type="evidence" value="ECO:0007669"/>
    <property type="project" value="TreeGrafter"/>
</dbReference>
<name>A0A182Q143_9DIPT</name>
<evidence type="ECO:0000313" key="11">
    <source>
        <dbReference type="Proteomes" id="UP000075886"/>
    </source>
</evidence>
<comment type="subcellular location">
    <subcellularLocation>
        <location evidence="1">Cytoplasm</location>
        <location evidence="1">Cytoskeleton</location>
        <location evidence="1">Cilium basal body</location>
    </subcellularLocation>
    <subcellularLocation>
        <location evidence="2">Cytoplasm</location>
        <location evidence="2">Cytoskeleton</location>
        <location evidence="2">Microtubule organizing center</location>
        <location evidence="2">Centrosome</location>
    </subcellularLocation>
</comment>
<keyword evidence="6" id="KW-0206">Cytoskeleton</keyword>
<dbReference type="PANTHER" id="PTHR18879">
    <property type="entry name" value="CENTROSOMAL PROTEIN OF 290 KDA"/>
    <property type="match status" value="1"/>
</dbReference>
<dbReference type="EMBL" id="AXCN02000962">
    <property type="status" value="NOT_ANNOTATED_CDS"/>
    <property type="molecule type" value="Genomic_DNA"/>
</dbReference>
<evidence type="ECO:0000256" key="2">
    <source>
        <dbReference type="ARBA" id="ARBA00004300"/>
    </source>
</evidence>
<dbReference type="Proteomes" id="UP000075886">
    <property type="component" value="Unassembled WGS sequence"/>
</dbReference>
<feature type="coiled-coil region" evidence="8">
    <location>
        <begin position="394"/>
        <end position="449"/>
    </location>
</feature>
<protein>
    <submittedName>
        <fullName evidence="10">Uncharacterized protein</fullName>
    </submittedName>
</protein>
<evidence type="ECO:0000256" key="6">
    <source>
        <dbReference type="ARBA" id="ARBA00023212"/>
    </source>
</evidence>
<keyword evidence="3" id="KW-0963">Cytoplasm</keyword>
<dbReference type="GO" id="GO:1905515">
    <property type="term" value="P:non-motile cilium assembly"/>
    <property type="evidence" value="ECO:0007669"/>
    <property type="project" value="TreeGrafter"/>
</dbReference>
<reference evidence="11" key="1">
    <citation type="submission" date="2014-01" db="EMBL/GenBank/DDBJ databases">
        <title>The Genome Sequence of Anopheles farauti FAR1 (V2).</title>
        <authorList>
            <consortium name="The Broad Institute Genomics Platform"/>
            <person name="Neafsey D.E."/>
            <person name="Besansky N."/>
            <person name="Howell P."/>
            <person name="Walton C."/>
            <person name="Young S.K."/>
            <person name="Zeng Q."/>
            <person name="Gargeya S."/>
            <person name="Fitzgerald M."/>
            <person name="Haas B."/>
            <person name="Abouelleil A."/>
            <person name="Allen A.W."/>
            <person name="Alvarado L."/>
            <person name="Arachchi H.M."/>
            <person name="Berlin A.M."/>
            <person name="Chapman S.B."/>
            <person name="Gainer-Dewar J."/>
            <person name="Goldberg J."/>
            <person name="Griggs A."/>
            <person name="Gujja S."/>
            <person name="Hansen M."/>
            <person name="Howarth C."/>
            <person name="Imamovic A."/>
            <person name="Ireland A."/>
            <person name="Larimer J."/>
            <person name="McCowan C."/>
            <person name="Murphy C."/>
            <person name="Pearson M."/>
            <person name="Poon T.W."/>
            <person name="Priest M."/>
            <person name="Roberts A."/>
            <person name="Saif S."/>
            <person name="Shea T."/>
            <person name="Sisk P."/>
            <person name="Sykes S."/>
            <person name="Wortman J."/>
            <person name="Nusbaum C."/>
            <person name="Birren B."/>
        </authorList>
    </citation>
    <scope>NUCLEOTIDE SEQUENCE [LARGE SCALE GENOMIC DNA]</scope>
    <source>
        <strain evidence="11">FAR1</strain>
    </source>
</reference>
<evidence type="ECO:0000256" key="9">
    <source>
        <dbReference type="SAM" id="MobiDB-lite"/>
    </source>
</evidence>
<feature type="coiled-coil region" evidence="8">
    <location>
        <begin position="125"/>
        <end position="159"/>
    </location>
</feature>
<dbReference type="STRING" id="69004.A0A182Q143"/>
<keyword evidence="4" id="KW-0970">Cilium biogenesis/degradation</keyword>
<keyword evidence="11" id="KW-1185">Reference proteome</keyword>
<dbReference type="VEuPathDB" id="VectorBase:AFAF000993"/>
<dbReference type="GO" id="GO:0097711">
    <property type="term" value="P:ciliary basal body-plasma membrane docking"/>
    <property type="evidence" value="ECO:0007669"/>
    <property type="project" value="TreeGrafter"/>
</dbReference>
<proteinExistence type="predicted"/>
<keyword evidence="5 8" id="KW-0175">Coiled coil</keyword>
<evidence type="ECO:0000256" key="7">
    <source>
        <dbReference type="ARBA" id="ARBA00023273"/>
    </source>
</evidence>
<feature type="region of interest" description="Disordered" evidence="9">
    <location>
        <begin position="79"/>
        <end position="115"/>
    </location>
</feature>
<dbReference type="AlphaFoldDB" id="A0A182Q143"/>
<organism evidence="10 11">
    <name type="scientific">Anopheles farauti</name>
    <dbReference type="NCBI Taxonomy" id="69004"/>
    <lineage>
        <taxon>Eukaryota</taxon>
        <taxon>Metazoa</taxon>
        <taxon>Ecdysozoa</taxon>
        <taxon>Arthropoda</taxon>
        <taxon>Hexapoda</taxon>
        <taxon>Insecta</taxon>
        <taxon>Pterygota</taxon>
        <taxon>Neoptera</taxon>
        <taxon>Endopterygota</taxon>
        <taxon>Diptera</taxon>
        <taxon>Nematocera</taxon>
        <taxon>Culicoidea</taxon>
        <taxon>Culicidae</taxon>
        <taxon>Anophelinae</taxon>
        <taxon>Anopheles</taxon>
    </lineage>
</organism>